<evidence type="ECO:0000313" key="3">
    <source>
        <dbReference type="EMBL" id="SKB67022.1"/>
    </source>
</evidence>
<feature type="transmembrane region" description="Helical" evidence="1">
    <location>
        <begin position="20"/>
        <end position="39"/>
    </location>
</feature>
<dbReference type="AlphaFoldDB" id="A0A0Q3I0C4"/>
<dbReference type="InterPro" id="IPR007047">
    <property type="entry name" value="Flp_Fap"/>
</dbReference>
<evidence type="ECO:0000256" key="1">
    <source>
        <dbReference type="SAM" id="Phobius"/>
    </source>
</evidence>
<gene>
    <name evidence="2" type="ORF">ARD30_21990</name>
    <name evidence="3" type="ORF">SAMN05660750_01754</name>
</gene>
<dbReference type="Proteomes" id="UP000051562">
    <property type="component" value="Unassembled WGS sequence"/>
</dbReference>
<accession>A0A0Q3I0C4</accession>
<keyword evidence="1" id="KW-0472">Membrane</keyword>
<name>A0A0Q3I0C4_9HYPH</name>
<protein>
    <submittedName>
        <fullName evidence="3">Flp pilus assembly protein, pilin Flp</fullName>
    </submittedName>
</protein>
<reference evidence="3 5" key="2">
    <citation type="submission" date="2017-02" db="EMBL/GenBank/DDBJ databases">
        <authorList>
            <person name="Peterson S.W."/>
        </authorList>
    </citation>
    <scope>NUCLEOTIDE SEQUENCE [LARGE SCALE GENOMIC DNA]</scope>
    <source>
        <strain evidence="3 5">DSM 9653</strain>
    </source>
</reference>
<reference evidence="2 4" key="1">
    <citation type="submission" date="2015-10" db="EMBL/GenBank/DDBJ databases">
        <title>Draft genome of Bosea thiooxidans.</title>
        <authorList>
            <person name="Wang X."/>
        </authorList>
    </citation>
    <scope>NUCLEOTIDE SEQUENCE [LARGE SCALE GENOMIC DNA]</scope>
    <source>
        <strain evidence="2 4">CGMCC 9174</strain>
    </source>
</reference>
<dbReference type="EMBL" id="LMAR01000073">
    <property type="protein sequence ID" value="KQK28416.1"/>
    <property type="molecule type" value="Genomic_DNA"/>
</dbReference>
<dbReference type="OrthoDB" id="5325135at2"/>
<sequence length="61" mass="6303">MKRFGTAMADFVGDERGATAIEYAFIAGLVSMAIVAAATQIGLKVSDMLAAVLPGLKLKDS</sequence>
<evidence type="ECO:0000313" key="4">
    <source>
        <dbReference type="Proteomes" id="UP000051562"/>
    </source>
</evidence>
<keyword evidence="1" id="KW-0812">Transmembrane</keyword>
<organism evidence="2 4">
    <name type="scientific">Bosea thiooxidans</name>
    <dbReference type="NCBI Taxonomy" id="53254"/>
    <lineage>
        <taxon>Bacteria</taxon>
        <taxon>Pseudomonadati</taxon>
        <taxon>Pseudomonadota</taxon>
        <taxon>Alphaproteobacteria</taxon>
        <taxon>Hyphomicrobiales</taxon>
        <taxon>Boseaceae</taxon>
        <taxon>Bosea</taxon>
    </lineage>
</organism>
<dbReference type="Pfam" id="PF04964">
    <property type="entry name" value="Flp_Fap"/>
    <property type="match status" value="1"/>
</dbReference>
<evidence type="ECO:0000313" key="2">
    <source>
        <dbReference type="EMBL" id="KQK28416.1"/>
    </source>
</evidence>
<keyword evidence="1" id="KW-1133">Transmembrane helix</keyword>
<dbReference type="Proteomes" id="UP000190130">
    <property type="component" value="Unassembled WGS sequence"/>
</dbReference>
<keyword evidence="4" id="KW-1185">Reference proteome</keyword>
<proteinExistence type="predicted"/>
<dbReference type="EMBL" id="FUYX01000004">
    <property type="protein sequence ID" value="SKB67022.1"/>
    <property type="molecule type" value="Genomic_DNA"/>
</dbReference>
<evidence type="ECO:0000313" key="5">
    <source>
        <dbReference type="Proteomes" id="UP000190130"/>
    </source>
</evidence>